<keyword evidence="1" id="KW-0472">Membrane</keyword>
<name>A0A0A0BRG3_9CELL</name>
<evidence type="ECO:0000313" key="3">
    <source>
        <dbReference type="Proteomes" id="UP000029839"/>
    </source>
</evidence>
<evidence type="ECO:0000313" key="2">
    <source>
        <dbReference type="EMBL" id="KGM10561.1"/>
    </source>
</evidence>
<reference evidence="2 3" key="1">
    <citation type="submission" date="2013-08" db="EMBL/GenBank/DDBJ databases">
        <title>Genome sequencing of Cellulomonas carbonis T26.</title>
        <authorList>
            <person name="Chen F."/>
            <person name="Li Y."/>
            <person name="Wang G."/>
        </authorList>
    </citation>
    <scope>NUCLEOTIDE SEQUENCE [LARGE SCALE GENOMIC DNA]</scope>
    <source>
        <strain evidence="2 3">T26</strain>
    </source>
</reference>
<dbReference type="Proteomes" id="UP000029839">
    <property type="component" value="Unassembled WGS sequence"/>
</dbReference>
<organism evidence="2 3">
    <name type="scientific">Cellulomonas carbonis T26</name>
    <dbReference type="NCBI Taxonomy" id="947969"/>
    <lineage>
        <taxon>Bacteria</taxon>
        <taxon>Bacillati</taxon>
        <taxon>Actinomycetota</taxon>
        <taxon>Actinomycetes</taxon>
        <taxon>Micrococcales</taxon>
        <taxon>Cellulomonadaceae</taxon>
        <taxon>Cellulomonas</taxon>
    </lineage>
</organism>
<reference evidence="2 3" key="2">
    <citation type="journal article" date="2015" name="Stand. Genomic Sci.">
        <title>Draft genome sequence of Cellulomonas carbonis T26(T) and comparative analysis of six Cellulomonas genomes.</title>
        <authorList>
            <person name="Zhuang W."/>
            <person name="Zhang S."/>
            <person name="Xia X."/>
            <person name="Wang G."/>
        </authorList>
    </citation>
    <scope>NUCLEOTIDE SEQUENCE [LARGE SCALE GENOMIC DNA]</scope>
    <source>
        <strain evidence="2 3">T26</strain>
    </source>
</reference>
<dbReference type="RefSeq" id="WP_043606833.1">
    <property type="nucleotide sequence ID" value="NZ_AXCY01000046.1"/>
</dbReference>
<dbReference type="EMBL" id="AXCY01000046">
    <property type="protein sequence ID" value="KGM10561.1"/>
    <property type="molecule type" value="Genomic_DNA"/>
</dbReference>
<evidence type="ECO:0000256" key="1">
    <source>
        <dbReference type="SAM" id="Phobius"/>
    </source>
</evidence>
<keyword evidence="1" id="KW-0812">Transmembrane</keyword>
<keyword evidence="1" id="KW-1133">Transmembrane helix</keyword>
<comment type="caution">
    <text evidence="2">The sequence shown here is derived from an EMBL/GenBank/DDBJ whole genome shotgun (WGS) entry which is preliminary data.</text>
</comment>
<feature type="transmembrane region" description="Helical" evidence="1">
    <location>
        <begin position="40"/>
        <end position="58"/>
    </location>
</feature>
<proteinExistence type="predicted"/>
<dbReference type="AlphaFoldDB" id="A0A0A0BRG3"/>
<accession>A0A0A0BRG3</accession>
<protein>
    <submittedName>
        <fullName evidence="2">Uncharacterized protein</fullName>
    </submittedName>
</protein>
<sequence length="60" mass="6049">MSAAGAVALWVAAVAALVGLSWWLPRPHDGIGHAAVRNRALLVVAGALVAIVAGALLMPR</sequence>
<keyword evidence="3" id="KW-1185">Reference proteome</keyword>
<gene>
    <name evidence="2" type="ORF">N868_13425</name>
</gene>